<name>A0ABD3R3T4_9STRA</name>
<feature type="domain" description="Helicase-associated" evidence="2">
    <location>
        <begin position="721"/>
        <end position="783"/>
    </location>
</feature>
<evidence type="ECO:0000313" key="4">
    <source>
        <dbReference type="Proteomes" id="UP001530377"/>
    </source>
</evidence>
<feature type="compositionally biased region" description="Acidic residues" evidence="1">
    <location>
        <begin position="384"/>
        <end position="396"/>
    </location>
</feature>
<feature type="domain" description="Helicase-associated" evidence="2">
    <location>
        <begin position="405"/>
        <end position="472"/>
    </location>
</feature>
<feature type="region of interest" description="Disordered" evidence="1">
    <location>
        <begin position="52"/>
        <end position="78"/>
    </location>
</feature>
<organism evidence="3 4">
    <name type="scientific">Cyclostephanos tholiformis</name>
    <dbReference type="NCBI Taxonomy" id="382380"/>
    <lineage>
        <taxon>Eukaryota</taxon>
        <taxon>Sar</taxon>
        <taxon>Stramenopiles</taxon>
        <taxon>Ochrophyta</taxon>
        <taxon>Bacillariophyta</taxon>
        <taxon>Coscinodiscophyceae</taxon>
        <taxon>Thalassiosirophycidae</taxon>
        <taxon>Stephanodiscales</taxon>
        <taxon>Stephanodiscaceae</taxon>
        <taxon>Cyclostephanos</taxon>
    </lineage>
</organism>
<reference evidence="3 4" key="1">
    <citation type="submission" date="2024-10" db="EMBL/GenBank/DDBJ databases">
        <title>Updated reference genomes for cyclostephanoid diatoms.</title>
        <authorList>
            <person name="Roberts W.R."/>
            <person name="Alverson A.J."/>
        </authorList>
    </citation>
    <scope>NUCLEOTIDE SEQUENCE [LARGE SCALE GENOMIC DNA]</scope>
    <source>
        <strain evidence="3 4">AJA228-03</strain>
    </source>
</reference>
<evidence type="ECO:0000256" key="1">
    <source>
        <dbReference type="SAM" id="MobiDB-lite"/>
    </source>
</evidence>
<feature type="domain" description="Helicase-associated" evidence="2">
    <location>
        <begin position="223"/>
        <end position="298"/>
    </location>
</feature>
<evidence type="ECO:0000259" key="2">
    <source>
        <dbReference type="Pfam" id="PF03457"/>
    </source>
</evidence>
<feature type="region of interest" description="Disordered" evidence="1">
    <location>
        <begin position="371"/>
        <end position="403"/>
    </location>
</feature>
<feature type="domain" description="Helicase-associated" evidence="2">
    <location>
        <begin position="564"/>
        <end position="632"/>
    </location>
</feature>
<dbReference type="EMBL" id="JALLPB020000630">
    <property type="protein sequence ID" value="KAL3807423.1"/>
    <property type="molecule type" value="Genomic_DNA"/>
</dbReference>
<dbReference type="Proteomes" id="UP001530377">
    <property type="component" value="Unassembled WGS sequence"/>
</dbReference>
<sequence>MQSEVDAAGKSAEDEEEIVASSSDDPAAAMMMEDLVADDLFHDSTIVAEAATDATAANPTPAPGDSTTRPPPGGEGGYVAVRVGYAAPPPLPAADGTPPATTTIPVVVRSAIFLSWDDARSFVEYANNANSTNDAVEYRRFDDIESAERYLRRALPGYDPSAEAKRRAKIKKMKIMKKKKGRKLDIQKANKKFAKIKSSLARRTPRPFHAAYPPNKNFNAPTKRWLAMYDAALRYRTTHGDLNVISSGAGEEGNEEHAELVKWIKYQRNSYRYYLEDPMGGRHSMTEYKVNKLSEAGFSWIEGDRLAWLAEVGGEGADPNTMTIVAAGGNAVANAIGTGKKKRGRPRKTARMKLEEDLEAAAVARVLASGGGGKTMMRSSGGGGEDDDEGGDEDDDDKPRPIRPKWLAAYEKLRQYKEAHGTVNISPLETDEGLVNLRLWVKSQKNMYNRWIQGHDVGMTKEKVNMLKELGMEFAPSWGDFYARILQHKAMNNDSLDGLDPILAAWMARQNEVLGRHLQGKSTRLSDEQAMRLLSLGFQDGGRRSSNTTVALSTGKSAASRDFDARWNEMWLKLKEYKAENGHCNVPTSSSNDLALWVAAQRRMYNKLVAGKPGKRASLDAVKMHRLTELGFQFRPRGSYTAWDDKMKLVWEFKNANGHCRIPVHHPTLGSFVKLVRRDYKNWSHGKPSSMTPEREAALKEVGFAFEGGKTPQRADAPIKSWDERLEELLQYKAEYGHTVVPQNSGQLGAWVHSQRVHYKKYKNGQTSQMTAEKALKLTEIGFCFNASDRYRGNKRHRTTEQQEEEEAQFQQQLQQQLGYQQMHQMDTVQVPQGFQAYM</sequence>
<dbReference type="PANTHER" id="PTHR33418">
    <property type="entry name" value="HELICASE-ASSOCIATED"/>
    <property type="match status" value="1"/>
</dbReference>
<feature type="domain" description="Helicase-associated" evidence="2">
    <location>
        <begin position="642"/>
        <end position="704"/>
    </location>
</feature>
<dbReference type="PANTHER" id="PTHR33418:SF1">
    <property type="entry name" value="HELICASE-ASSOCIATED DOMAIN-CONTAINING PROTEIN"/>
    <property type="match status" value="1"/>
</dbReference>
<accession>A0ABD3R3T4</accession>
<dbReference type="Pfam" id="PF03457">
    <property type="entry name" value="HA"/>
    <property type="match status" value="5"/>
</dbReference>
<feature type="region of interest" description="Disordered" evidence="1">
    <location>
        <begin position="1"/>
        <end position="31"/>
    </location>
</feature>
<feature type="compositionally biased region" description="Low complexity" evidence="1">
    <location>
        <begin position="20"/>
        <end position="31"/>
    </location>
</feature>
<proteinExistence type="predicted"/>
<dbReference type="Gene3D" id="6.10.140.530">
    <property type="match status" value="5"/>
</dbReference>
<gene>
    <name evidence="3" type="ORF">ACHAXA_011554</name>
</gene>
<protein>
    <recommendedName>
        <fullName evidence="2">Helicase-associated domain-containing protein</fullName>
    </recommendedName>
</protein>
<keyword evidence="4" id="KW-1185">Reference proteome</keyword>
<comment type="caution">
    <text evidence="3">The sequence shown here is derived from an EMBL/GenBank/DDBJ whole genome shotgun (WGS) entry which is preliminary data.</text>
</comment>
<evidence type="ECO:0000313" key="3">
    <source>
        <dbReference type="EMBL" id="KAL3807423.1"/>
    </source>
</evidence>
<dbReference type="InterPro" id="IPR005114">
    <property type="entry name" value="Helicase_assoc"/>
</dbReference>
<dbReference type="AlphaFoldDB" id="A0ABD3R3T4"/>